<evidence type="ECO:0000256" key="2">
    <source>
        <dbReference type="ARBA" id="ARBA00022448"/>
    </source>
</evidence>
<keyword evidence="5 8" id="KW-0812">Transmembrane</keyword>
<dbReference type="GO" id="GO:0005886">
    <property type="term" value="C:plasma membrane"/>
    <property type="evidence" value="ECO:0007669"/>
    <property type="project" value="UniProtKB-SubCell"/>
</dbReference>
<keyword evidence="11" id="KW-1185">Reference proteome</keyword>
<keyword evidence="4" id="KW-0997">Cell inner membrane</keyword>
<dbReference type="Proteomes" id="UP001141183">
    <property type="component" value="Unassembled WGS sequence"/>
</dbReference>
<comment type="caution">
    <text evidence="10">The sequence shown here is derived from an EMBL/GenBank/DDBJ whole genome shotgun (WGS) entry which is preliminary data.</text>
</comment>
<dbReference type="Gene3D" id="1.20.1250.20">
    <property type="entry name" value="MFS general substrate transporter like domains"/>
    <property type="match status" value="2"/>
</dbReference>
<feature type="transmembrane region" description="Helical" evidence="8">
    <location>
        <begin position="310"/>
        <end position="332"/>
    </location>
</feature>
<dbReference type="InterPro" id="IPR024989">
    <property type="entry name" value="MFS_assoc_dom"/>
</dbReference>
<evidence type="ECO:0000256" key="6">
    <source>
        <dbReference type="ARBA" id="ARBA00022989"/>
    </source>
</evidence>
<comment type="subcellular location">
    <subcellularLocation>
        <location evidence="1">Cell inner membrane</location>
        <topology evidence="1">Multi-pass membrane protein</topology>
    </subcellularLocation>
</comment>
<feature type="transmembrane region" description="Helical" evidence="8">
    <location>
        <begin position="53"/>
        <end position="75"/>
    </location>
</feature>
<feature type="transmembrane region" description="Helical" evidence="8">
    <location>
        <begin position="288"/>
        <end position="304"/>
    </location>
</feature>
<evidence type="ECO:0000259" key="9">
    <source>
        <dbReference type="Pfam" id="PF12832"/>
    </source>
</evidence>
<dbReference type="GO" id="GO:0030395">
    <property type="term" value="F:lactose binding"/>
    <property type="evidence" value="ECO:0007669"/>
    <property type="project" value="TreeGrafter"/>
</dbReference>
<dbReference type="EMBL" id="JAMRYU010000009">
    <property type="protein sequence ID" value="MDC4240378.1"/>
    <property type="molecule type" value="Genomic_DNA"/>
</dbReference>
<keyword evidence="2" id="KW-0813">Transport</keyword>
<evidence type="ECO:0000256" key="3">
    <source>
        <dbReference type="ARBA" id="ARBA00022475"/>
    </source>
</evidence>
<name>A0A9X3XJI3_9CLOT</name>
<keyword evidence="3" id="KW-1003">Cell membrane</keyword>
<feature type="transmembrane region" description="Helical" evidence="8">
    <location>
        <begin position="87"/>
        <end position="114"/>
    </location>
</feature>
<keyword evidence="6 8" id="KW-1133">Transmembrane helix</keyword>
<keyword evidence="7 8" id="KW-0472">Membrane</keyword>
<feature type="transmembrane region" description="Helical" evidence="8">
    <location>
        <begin position="257"/>
        <end position="276"/>
    </location>
</feature>
<protein>
    <submittedName>
        <fullName evidence="10">MFS transporter</fullName>
    </submittedName>
</protein>
<dbReference type="PANTHER" id="PTHR23522">
    <property type="entry name" value="BLL5896 PROTEIN"/>
    <property type="match status" value="1"/>
</dbReference>
<dbReference type="AlphaFoldDB" id="A0A9X3XJI3"/>
<evidence type="ECO:0000313" key="11">
    <source>
        <dbReference type="Proteomes" id="UP001141183"/>
    </source>
</evidence>
<dbReference type="Pfam" id="PF12832">
    <property type="entry name" value="MFS_1_like"/>
    <property type="match status" value="1"/>
</dbReference>
<accession>A0A9X3XJI3</accession>
<evidence type="ECO:0000256" key="8">
    <source>
        <dbReference type="SAM" id="Phobius"/>
    </source>
</evidence>
<gene>
    <name evidence="10" type="ORF">NE398_09390</name>
</gene>
<reference evidence="10" key="1">
    <citation type="submission" date="2022-05" db="EMBL/GenBank/DDBJ databases">
        <title>Draft genome sequence of Clostridium tertium strain CP3 isolated from Peru.</title>
        <authorList>
            <person name="Hurtado R."/>
            <person name="Lima L."/>
            <person name="Sousa T."/>
            <person name="Jaiswal A.K."/>
            <person name="Tiwari S."/>
            <person name="Maturrano L."/>
            <person name="Brenig B."/>
            <person name="Azevedo V."/>
        </authorList>
    </citation>
    <scope>NUCLEOTIDE SEQUENCE</scope>
    <source>
        <strain evidence="10">CP3</strain>
    </source>
</reference>
<dbReference type="RefSeq" id="WP_099345795.1">
    <property type="nucleotide sequence ID" value="NZ_CABKOG010000003.1"/>
</dbReference>
<evidence type="ECO:0000256" key="1">
    <source>
        <dbReference type="ARBA" id="ARBA00004429"/>
    </source>
</evidence>
<dbReference type="SUPFAM" id="SSF103473">
    <property type="entry name" value="MFS general substrate transporter"/>
    <property type="match status" value="1"/>
</dbReference>
<sequence length="411" mass="46084">MKSKKREGRIKIMENLSKKFSNYLLISSLGGNILGSIFVLFLSSIKGFNAKEISLIVGTTPLIIFPIFFLWGSLLDKYQRVVGFSKLVNLSNIITIGLLIITNNFILFFIINIIRSILLQPSGTLNDKYMLNISSTNKGTYGKIRVRSTIGYGLAGIICPIAIRIGDVYLAIIVGMILISFSIILLSKVPEISDNHVSINKNIKNDKGNTFKSLFDLIKNKMYLKYLIIISIIWGTQNAASGYGIQIMMIDLNVSKVIIGLIPFIMVIFEVIFLLVFDKVRILRKNDLALLIALVILVFRWSIMFFAKSYILILIITMLHGIVTGIVLQIQNKIIGKVVSSNQHFLAFMLISSLSTTILPSLLNLITGDLYGKFGIKVFGFVYLVLSLIASFVLIYNALKNRKLKSYEIKN</sequence>
<evidence type="ECO:0000256" key="5">
    <source>
        <dbReference type="ARBA" id="ARBA00022692"/>
    </source>
</evidence>
<feature type="domain" description="Major facilitator superfamily associated" evidence="9">
    <location>
        <begin position="40"/>
        <end position="354"/>
    </location>
</feature>
<feature type="transmembrane region" description="Helical" evidence="8">
    <location>
        <begin position="168"/>
        <end position="186"/>
    </location>
</feature>
<evidence type="ECO:0000313" key="10">
    <source>
        <dbReference type="EMBL" id="MDC4240378.1"/>
    </source>
</evidence>
<feature type="transmembrane region" description="Helical" evidence="8">
    <location>
        <begin position="20"/>
        <end position="41"/>
    </location>
</feature>
<dbReference type="PANTHER" id="PTHR23522:SF10">
    <property type="entry name" value="3-PHENYLPROPIONIC ACID TRANSPORTER-RELATED"/>
    <property type="match status" value="1"/>
</dbReference>
<feature type="transmembrane region" description="Helical" evidence="8">
    <location>
        <begin position="344"/>
        <end position="366"/>
    </location>
</feature>
<evidence type="ECO:0000256" key="7">
    <source>
        <dbReference type="ARBA" id="ARBA00023136"/>
    </source>
</evidence>
<dbReference type="InterPro" id="IPR036259">
    <property type="entry name" value="MFS_trans_sf"/>
</dbReference>
<organism evidence="10 11">
    <name type="scientific">Clostridium tertium</name>
    <dbReference type="NCBI Taxonomy" id="1559"/>
    <lineage>
        <taxon>Bacteria</taxon>
        <taxon>Bacillati</taxon>
        <taxon>Bacillota</taxon>
        <taxon>Clostridia</taxon>
        <taxon>Eubacteriales</taxon>
        <taxon>Clostridiaceae</taxon>
        <taxon>Clostridium</taxon>
    </lineage>
</organism>
<feature type="transmembrane region" description="Helical" evidence="8">
    <location>
        <begin position="223"/>
        <end position="245"/>
    </location>
</feature>
<dbReference type="GO" id="GO:0015528">
    <property type="term" value="F:lactose:proton symporter activity"/>
    <property type="evidence" value="ECO:0007669"/>
    <property type="project" value="TreeGrafter"/>
</dbReference>
<feature type="transmembrane region" description="Helical" evidence="8">
    <location>
        <begin position="378"/>
        <end position="399"/>
    </location>
</feature>
<evidence type="ECO:0000256" key="4">
    <source>
        <dbReference type="ARBA" id="ARBA00022519"/>
    </source>
</evidence>
<proteinExistence type="predicted"/>